<dbReference type="EMBL" id="SJPO01000002">
    <property type="protein sequence ID" value="TWT78229.1"/>
    <property type="molecule type" value="Genomic_DNA"/>
</dbReference>
<keyword evidence="3" id="KW-1185">Reference proteome</keyword>
<gene>
    <name evidence="2" type="ORF">Pla123a_10190</name>
</gene>
<protein>
    <recommendedName>
        <fullName evidence="1">DUF1559 domain-containing protein</fullName>
    </recommendedName>
</protein>
<dbReference type="InterPro" id="IPR011453">
    <property type="entry name" value="DUF1559"/>
</dbReference>
<dbReference type="Pfam" id="PF07596">
    <property type="entry name" value="SBP_bac_10"/>
    <property type="match status" value="1"/>
</dbReference>
<organism evidence="2 3">
    <name type="scientific">Posidoniimonas polymericola</name>
    <dbReference type="NCBI Taxonomy" id="2528002"/>
    <lineage>
        <taxon>Bacteria</taxon>
        <taxon>Pseudomonadati</taxon>
        <taxon>Planctomycetota</taxon>
        <taxon>Planctomycetia</taxon>
        <taxon>Pirellulales</taxon>
        <taxon>Lacipirellulaceae</taxon>
        <taxon>Posidoniimonas</taxon>
    </lineage>
</organism>
<proteinExistence type="predicted"/>
<feature type="domain" description="DUF1559" evidence="1">
    <location>
        <begin position="22"/>
        <end position="291"/>
    </location>
</feature>
<dbReference type="PANTHER" id="PTHR30093">
    <property type="entry name" value="GENERAL SECRETION PATHWAY PROTEIN G"/>
    <property type="match status" value="1"/>
</dbReference>
<dbReference type="AlphaFoldDB" id="A0A5C5YTC3"/>
<comment type="caution">
    <text evidence="2">The sequence shown here is derived from an EMBL/GenBank/DDBJ whole genome shotgun (WGS) entry which is preliminary data.</text>
</comment>
<reference evidence="2 3" key="1">
    <citation type="submission" date="2019-02" db="EMBL/GenBank/DDBJ databases">
        <title>Deep-cultivation of Planctomycetes and their phenomic and genomic characterization uncovers novel biology.</title>
        <authorList>
            <person name="Wiegand S."/>
            <person name="Jogler M."/>
            <person name="Boedeker C."/>
            <person name="Pinto D."/>
            <person name="Vollmers J."/>
            <person name="Rivas-Marin E."/>
            <person name="Kohn T."/>
            <person name="Peeters S.H."/>
            <person name="Heuer A."/>
            <person name="Rast P."/>
            <person name="Oberbeckmann S."/>
            <person name="Bunk B."/>
            <person name="Jeske O."/>
            <person name="Meyerdierks A."/>
            <person name="Storesund J.E."/>
            <person name="Kallscheuer N."/>
            <person name="Luecker S."/>
            <person name="Lage O.M."/>
            <person name="Pohl T."/>
            <person name="Merkel B.J."/>
            <person name="Hornburger P."/>
            <person name="Mueller R.-W."/>
            <person name="Bruemmer F."/>
            <person name="Labrenz M."/>
            <person name="Spormann A.M."/>
            <person name="Op Den Camp H."/>
            <person name="Overmann J."/>
            <person name="Amann R."/>
            <person name="Jetten M.S.M."/>
            <person name="Mascher T."/>
            <person name="Medema M.H."/>
            <person name="Devos D.P."/>
            <person name="Kaster A.-K."/>
            <person name="Ovreas L."/>
            <person name="Rohde M."/>
            <person name="Galperin M.Y."/>
            <person name="Jogler C."/>
        </authorList>
    </citation>
    <scope>NUCLEOTIDE SEQUENCE [LARGE SCALE GENOMIC DNA]</scope>
    <source>
        <strain evidence="2 3">Pla123a</strain>
    </source>
</reference>
<evidence type="ECO:0000313" key="3">
    <source>
        <dbReference type="Proteomes" id="UP000318478"/>
    </source>
</evidence>
<dbReference type="InterPro" id="IPR045584">
    <property type="entry name" value="Pilin-like"/>
</dbReference>
<dbReference type="SUPFAM" id="SSF54523">
    <property type="entry name" value="Pili subunits"/>
    <property type="match status" value="1"/>
</dbReference>
<name>A0A5C5YTC3_9BACT</name>
<evidence type="ECO:0000313" key="2">
    <source>
        <dbReference type="EMBL" id="TWT78229.1"/>
    </source>
</evidence>
<accession>A0A5C5YTC3</accession>
<dbReference type="Gene3D" id="3.30.700.10">
    <property type="entry name" value="Glycoprotein, Type 4 Pilin"/>
    <property type="match status" value="1"/>
</dbReference>
<sequence length="312" mass="33752">MELLVVIAIIGVLIALLLPAVQAAREAARVSQCKNNLSQIGKGLLNFESAQNHFPGGWDTRGLGWSGQILPYVEEQSLYDMLAETTSTKIIPGVGQVKTTAFVWTTGPNAQVLATPIAMYRCPSSSQAARTFNGIPNRQPTEYGACVSSNVTCDNTAGGCQVPGTLSIDQALEDHNGMFFQDSDVRFAEILDGSSKTIAVGERHTDLDTTLDNNSMDFWPVGSSDIGKTPGANEWTEFVASTQVPLNYWADATANGRHVELAFGSWHAAPVAQFLHADGSVHLLSDDIDPEIYAAMGSRNGQIERERMYLRE</sequence>
<evidence type="ECO:0000259" key="1">
    <source>
        <dbReference type="Pfam" id="PF07596"/>
    </source>
</evidence>
<dbReference type="Proteomes" id="UP000318478">
    <property type="component" value="Unassembled WGS sequence"/>
</dbReference>
<dbReference type="PANTHER" id="PTHR30093:SF2">
    <property type="entry name" value="TYPE II SECRETION SYSTEM PROTEIN H"/>
    <property type="match status" value="1"/>
</dbReference>